<evidence type="ECO:0000313" key="2">
    <source>
        <dbReference type="EMBL" id="MED6137584.1"/>
    </source>
</evidence>
<organism evidence="2 3">
    <name type="scientific">Stylosanthes scabra</name>
    <dbReference type="NCBI Taxonomy" id="79078"/>
    <lineage>
        <taxon>Eukaryota</taxon>
        <taxon>Viridiplantae</taxon>
        <taxon>Streptophyta</taxon>
        <taxon>Embryophyta</taxon>
        <taxon>Tracheophyta</taxon>
        <taxon>Spermatophyta</taxon>
        <taxon>Magnoliopsida</taxon>
        <taxon>eudicotyledons</taxon>
        <taxon>Gunneridae</taxon>
        <taxon>Pentapetalae</taxon>
        <taxon>rosids</taxon>
        <taxon>fabids</taxon>
        <taxon>Fabales</taxon>
        <taxon>Fabaceae</taxon>
        <taxon>Papilionoideae</taxon>
        <taxon>50 kb inversion clade</taxon>
        <taxon>dalbergioids sensu lato</taxon>
        <taxon>Dalbergieae</taxon>
        <taxon>Pterocarpus clade</taxon>
        <taxon>Stylosanthes</taxon>
    </lineage>
</organism>
<proteinExistence type="predicted"/>
<sequence>MGDGGEGGDRGHGEDGRGHRNGGDGPPTQQSQGGPSTSHAHDAGRSTQVEVPTTPQIEQTVATPTIASPSQAFLDRLSSPWFQQMMDQILLPGEGYRPDFDGI</sequence>
<feature type="compositionally biased region" description="Basic and acidic residues" evidence="1">
    <location>
        <begin position="7"/>
        <end position="22"/>
    </location>
</feature>
<gene>
    <name evidence="2" type="ORF">PIB30_066264</name>
</gene>
<evidence type="ECO:0000313" key="3">
    <source>
        <dbReference type="Proteomes" id="UP001341840"/>
    </source>
</evidence>
<feature type="compositionally biased region" description="Polar residues" evidence="1">
    <location>
        <begin position="45"/>
        <end position="68"/>
    </location>
</feature>
<feature type="region of interest" description="Disordered" evidence="1">
    <location>
        <begin position="1"/>
        <end position="68"/>
    </location>
</feature>
<feature type="compositionally biased region" description="Polar residues" evidence="1">
    <location>
        <begin position="27"/>
        <end position="38"/>
    </location>
</feature>
<accession>A0ABU6SN90</accession>
<evidence type="ECO:0000256" key="1">
    <source>
        <dbReference type="SAM" id="MobiDB-lite"/>
    </source>
</evidence>
<reference evidence="2 3" key="1">
    <citation type="journal article" date="2023" name="Plants (Basel)">
        <title>Bridging the Gap: Combining Genomics and Transcriptomics Approaches to Understand Stylosanthes scabra, an Orphan Legume from the Brazilian Caatinga.</title>
        <authorList>
            <person name="Ferreira-Neto J.R.C."/>
            <person name="da Silva M.D."/>
            <person name="Binneck E."/>
            <person name="de Melo N.F."/>
            <person name="da Silva R.H."/>
            <person name="de Melo A.L.T.M."/>
            <person name="Pandolfi V."/>
            <person name="Bustamante F.O."/>
            <person name="Brasileiro-Vidal A.C."/>
            <person name="Benko-Iseppon A.M."/>
        </authorList>
    </citation>
    <scope>NUCLEOTIDE SEQUENCE [LARGE SCALE GENOMIC DNA]</scope>
    <source>
        <tissue evidence="2">Leaves</tissue>
    </source>
</reference>
<name>A0ABU6SN90_9FABA</name>
<dbReference type="Proteomes" id="UP001341840">
    <property type="component" value="Unassembled WGS sequence"/>
</dbReference>
<protein>
    <submittedName>
        <fullName evidence="2">Uncharacterized protein</fullName>
    </submittedName>
</protein>
<keyword evidence="3" id="KW-1185">Reference proteome</keyword>
<dbReference type="EMBL" id="JASCZI010061088">
    <property type="protein sequence ID" value="MED6137584.1"/>
    <property type="molecule type" value="Genomic_DNA"/>
</dbReference>
<comment type="caution">
    <text evidence="2">The sequence shown here is derived from an EMBL/GenBank/DDBJ whole genome shotgun (WGS) entry which is preliminary data.</text>
</comment>